<evidence type="ECO:0000256" key="1">
    <source>
        <dbReference type="SAM" id="Phobius"/>
    </source>
</evidence>
<gene>
    <name evidence="2" type="ORF">J2S17_003580</name>
</gene>
<organism evidence="2 3">
    <name type="scientific">Cytobacillus purgationiresistens</name>
    <dbReference type="NCBI Taxonomy" id="863449"/>
    <lineage>
        <taxon>Bacteria</taxon>
        <taxon>Bacillati</taxon>
        <taxon>Bacillota</taxon>
        <taxon>Bacilli</taxon>
        <taxon>Bacillales</taxon>
        <taxon>Bacillaceae</taxon>
        <taxon>Cytobacillus</taxon>
    </lineage>
</organism>
<dbReference type="Proteomes" id="UP001238088">
    <property type="component" value="Unassembled WGS sequence"/>
</dbReference>
<keyword evidence="2" id="KW-0378">Hydrolase</keyword>
<evidence type="ECO:0000313" key="3">
    <source>
        <dbReference type="Proteomes" id="UP001238088"/>
    </source>
</evidence>
<reference evidence="2 3" key="1">
    <citation type="submission" date="2023-07" db="EMBL/GenBank/DDBJ databases">
        <title>Genomic Encyclopedia of Type Strains, Phase IV (KMG-IV): sequencing the most valuable type-strain genomes for metagenomic binning, comparative biology and taxonomic classification.</title>
        <authorList>
            <person name="Goeker M."/>
        </authorList>
    </citation>
    <scope>NUCLEOTIDE SEQUENCE [LARGE SCALE GENOMIC DNA]</scope>
    <source>
        <strain evidence="2 3">DSM 23494</strain>
    </source>
</reference>
<feature type="transmembrane region" description="Helical" evidence="1">
    <location>
        <begin position="55"/>
        <end position="77"/>
    </location>
</feature>
<proteinExistence type="predicted"/>
<keyword evidence="3" id="KW-1185">Reference proteome</keyword>
<dbReference type="RefSeq" id="WP_307477020.1">
    <property type="nucleotide sequence ID" value="NZ_JAUSUB010000016.1"/>
</dbReference>
<sequence>MKNLLMIIVTALILFGTVFLRNGLISLNTVLFVGIIIMIVILFVFIVSKIYPDHVVMMGLSICGFTLLLFVPCLATLSDLTEPLNSAAFNRYLLTFMIVPVLWIGAVILAYRRSFIAN</sequence>
<protein>
    <submittedName>
        <fullName evidence="2">Effector of murein hydrolase LrgA (UPF0299 family)</fullName>
    </submittedName>
</protein>
<evidence type="ECO:0000313" key="2">
    <source>
        <dbReference type="EMBL" id="MDQ0271692.1"/>
    </source>
</evidence>
<keyword evidence="1" id="KW-0812">Transmembrane</keyword>
<accession>A0ABU0AK92</accession>
<comment type="caution">
    <text evidence="2">The sequence shown here is derived from an EMBL/GenBank/DDBJ whole genome shotgun (WGS) entry which is preliminary data.</text>
</comment>
<feature type="transmembrane region" description="Helical" evidence="1">
    <location>
        <begin position="89"/>
        <end position="111"/>
    </location>
</feature>
<feature type="transmembrane region" description="Helical" evidence="1">
    <location>
        <begin position="30"/>
        <end position="48"/>
    </location>
</feature>
<keyword evidence="1" id="KW-0472">Membrane</keyword>
<keyword evidence="1" id="KW-1133">Transmembrane helix</keyword>
<dbReference type="EMBL" id="JAUSUB010000016">
    <property type="protein sequence ID" value="MDQ0271692.1"/>
    <property type="molecule type" value="Genomic_DNA"/>
</dbReference>
<name>A0ABU0AK92_9BACI</name>
<dbReference type="GO" id="GO:0016787">
    <property type="term" value="F:hydrolase activity"/>
    <property type="evidence" value="ECO:0007669"/>
    <property type="project" value="UniProtKB-KW"/>
</dbReference>